<evidence type="ECO:0000313" key="5">
    <source>
        <dbReference type="EMBL" id="AOZ45484.1"/>
    </source>
</evidence>
<organism evidence="4 6">
    <name type="scientific">Acidipropionibacterium acidipropionici</name>
    <dbReference type="NCBI Taxonomy" id="1748"/>
    <lineage>
        <taxon>Bacteria</taxon>
        <taxon>Bacillati</taxon>
        <taxon>Actinomycetota</taxon>
        <taxon>Actinomycetes</taxon>
        <taxon>Propionibacteriales</taxon>
        <taxon>Propionibacteriaceae</taxon>
        <taxon>Acidipropionibacterium</taxon>
    </lineage>
</organism>
<dbReference type="SUPFAM" id="SSF53335">
    <property type="entry name" value="S-adenosyl-L-methionine-dependent methyltransferases"/>
    <property type="match status" value="1"/>
</dbReference>
<dbReference type="KEGG" id="aaci:ASQ49_15320"/>
<dbReference type="Proteomes" id="UP000178666">
    <property type="component" value="Chromosome"/>
</dbReference>
<dbReference type="Gene3D" id="3.40.50.150">
    <property type="entry name" value="Vaccinia Virus protein VP39"/>
    <property type="match status" value="1"/>
</dbReference>
<proteinExistence type="predicted"/>
<dbReference type="InterPro" id="IPR029063">
    <property type="entry name" value="SAM-dependent_MTases_sf"/>
</dbReference>
<evidence type="ECO:0000256" key="1">
    <source>
        <dbReference type="ARBA" id="ARBA00022603"/>
    </source>
</evidence>
<dbReference type="PROSITE" id="PS51682">
    <property type="entry name" value="SAM_OMT_I"/>
    <property type="match status" value="1"/>
</dbReference>
<sequence>MSPDQLIPSAPDPRSWEYADEFVALSPEVSAAREAALAGEWSPVGTGTAALLTLLTRAINAHTVVEIGTDAGVTGLSLLQGMDRKGVLTSIDAESDRQAAARVAFESAGMRSNQFRLIAGMPLDVLPKLRDGAYDLVLVNGDRLEYVEYVSQALRLLRHGGMVVVNDALAENRIADPDNEDDETLIIRETLDSIEETEEFMPVLLPVGSGLLLAIKE</sequence>
<dbReference type="PANTHER" id="PTHR10509">
    <property type="entry name" value="O-METHYLTRANSFERASE-RELATED"/>
    <property type="match status" value="1"/>
</dbReference>
<evidence type="ECO:0000256" key="2">
    <source>
        <dbReference type="ARBA" id="ARBA00022679"/>
    </source>
</evidence>
<keyword evidence="2" id="KW-0808">Transferase</keyword>
<dbReference type="Pfam" id="PF01596">
    <property type="entry name" value="Methyltransf_3"/>
    <property type="match status" value="1"/>
</dbReference>
<evidence type="ECO:0000256" key="3">
    <source>
        <dbReference type="ARBA" id="ARBA00022691"/>
    </source>
</evidence>
<keyword evidence="3" id="KW-0949">S-adenosyl-L-methionine</keyword>
<dbReference type="Proteomes" id="UP000075221">
    <property type="component" value="Chromosome"/>
</dbReference>
<dbReference type="GO" id="GO:0032259">
    <property type="term" value="P:methylation"/>
    <property type="evidence" value="ECO:0007669"/>
    <property type="project" value="UniProtKB-KW"/>
</dbReference>
<name>A0A142KKQ8_9ACTN</name>
<dbReference type="GeneID" id="88086375"/>
<dbReference type="GO" id="GO:0008757">
    <property type="term" value="F:S-adenosylmethionine-dependent methyltransferase activity"/>
    <property type="evidence" value="ECO:0007669"/>
    <property type="project" value="TreeGrafter"/>
</dbReference>
<dbReference type="AlphaFoldDB" id="A0A142KKQ8"/>
<dbReference type="InterPro" id="IPR050362">
    <property type="entry name" value="Cation-dep_OMT"/>
</dbReference>
<keyword evidence="7" id="KW-1185">Reference proteome</keyword>
<reference evidence="4 6" key="2">
    <citation type="submission" date="2016-02" db="EMBL/GenBank/DDBJ databases">
        <title>Complete Genome Sequence of Propionibacterium acidipropionici ATCC 55737.</title>
        <authorList>
            <person name="Luna Flores C.H."/>
            <person name="Nielsen L.K."/>
            <person name="Marcellin E."/>
        </authorList>
    </citation>
    <scope>NUCLEOTIDE SEQUENCE [LARGE SCALE GENOMIC DNA]</scope>
    <source>
        <strain evidence="4 6">ATCC 55737</strain>
    </source>
</reference>
<dbReference type="EMBL" id="CP015970">
    <property type="protein sequence ID" value="AOZ45484.1"/>
    <property type="molecule type" value="Genomic_DNA"/>
</dbReference>
<accession>A0A142KKQ8</accession>
<reference evidence="5 7" key="1">
    <citation type="journal article" date="2016" name="Plant Dis.">
        <title>Improved production of propionic acid using genome shuffling.</title>
        <authorList>
            <person name="Luna-Flores C.H."/>
            <person name="Palfreyman R.W."/>
            <person name="Kromer J.O."/>
            <person name="Nielsen L.K."/>
            <person name="Marcellin E."/>
        </authorList>
    </citation>
    <scope>NUCLEOTIDE SEQUENCE [LARGE SCALE GENOMIC DNA]</scope>
    <source>
        <strain evidence="5 7">F3E8</strain>
    </source>
</reference>
<dbReference type="EMBL" id="CP014352">
    <property type="protein sequence ID" value="AMS06696.1"/>
    <property type="molecule type" value="Genomic_DNA"/>
</dbReference>
<evidence type="ECO:0000313" key="4">
    <source>
        <dbReference type="EMBL" id="AMS06696.1"/>
    </source>
</evidence>
<dbReference type="InterPro" id="IPR002935">
    <property type="entry name" value="SAM_O-MeTrfase"/>
</dbReference>
<gene>
    <name evidence="5" type="ORF">A8L58_00775</name>
    <name evidence="4" type="ORF">AXH35_15835</name>
</gene>
<protein>
    <submittedName>
        <fullName evidence="4">Methyltransferase</fullName>
    </submittedName>
</protein>
<dbReference type="RefSeq" id="WP_028701654.1">
    <property type="nucleotide sequence ID" value="NZ_CP013126.1"/>
</dbReference>
<evidence type="ECO:0000313" key="6">
    <source>
        <dbReference type="Proteomes" id="UP000075221"/>
    </source>
</evidence>
<dbReference type="OrthoDB" id="4774874at2"/>
<evidence type="ECO:0000313" key="7">
    <source>
        <dbReference type="Proteomes" id="UP000178666"/>
    </source>
</evidence>
<dbReference type="PANTHER" id="PTHR10509:SF85">
    <property type="entry name" value="O-METHYLTRANSFERASE RV1220C-RELATED"/>
    <property type="match status" value="1"/>
</dbReference>
<keyword evidence="1 4" id="KW-0489">Methyltransferase</keyword>
<dbReference type="GO" id="GO:0008171">
    <property type="term" value="F:O-methyltransferase activity"/>
    <property type="evidence" value="ECO:0007669"/>
    <property type="project" value="InterPro"/>
</dbReference>